<name>A0A5C5Y814_9PLAN</name>
<dbReference type="OrthoDB" id="9771883at2"/>
<dbReference type="Pfam" id="PF02737">
    <property type="entry name" value="3HCDH_N"/>
    <property type="match status" value="1"/>
</dbReference>
<accession>A0A5C5Y814</accession>
<proteinExistence type="predicted"/>
<evidence type="ECO:0000259" key="3">
    <source>
        <dbReference type="Pfam" id="PF02737"/>
    </source>
</evidence>
<dbReference type="GO" id="GO:0070403">
    <property type="term" value="F:NAD+ binding"/>
    <property type="evidence" value="ECO:0007669"/>
    <property type="project" value="InterPro"/>
</dbReference>
<dbReference type="PANTHER" id="PTHR48075">
    <property type="entry name" value="3-HYDROXYACYL-COA DEHYDROGENASE FAMILY PROTEIN"/>
    <property type="match status" value="1"/>
</dbReference>
<dbReference type="GO" id="GO:0006635">
    <property type="term" value="P:fatty acid beta-oxidation"/>
    <property type="evidence" value="ECO:0007669"/>
    <property type="project" value="TreeGrafter"/>
</dbReference>
<evidence type="ECO:0000313" key="4">
    <source>
        <dbReference type="EMBL" id="TWT71816.1"/>
    </source>
</evidence>
<dbReference type="AlphaFoldDB" id="A0A5C5Y814"/>
<dbReference type="RefSeq" id="WP_146440021.1">
    <property type="nucleotide sequence ID" value="NZ_SJPL01000001.1"/>
</dbReference>
<dbReference type="EMBL" id="SJPL01000001">
    <property type="protein sequence ID" value="TWT71816.1"/>
    <property type="molecule type" value="Genomic_DNA"/>
</dbReference>
<comment type="caution">
    <text evidence="4">The sequence shown here is derived from an EMBL/GenBank/DDBJ whole genome shotgun (WGS) entry which is preliminary data.</text>
</comment>
<dbReference type="PANTHER" id="PTHR48075:SF5">
    <property type="entry name" value="3-HYDROXYBUTYRYL-COA DEHYDROGENASE"/>
    <property type="match status" value="1"/>
</dbReference>
<keyword evidence="1" id="KW-0560">Oxidoreductase</keyword>
<dbReference type="InterPro" id="IPR006180">
    <property type="entry name" value="3-OHacyl-CoA_DH_CS"/>
</dbReference>
<feature type="domain" description="3-hydroxyacyl-CoA dehydrogenase NAD binding" evidence="3">
    <location>
        <begin position="6"/>
        <end position="195"/>
    </location>
</feature>
<dbReference type="Proteomes" id="UP000317238">
    <property type="component" value="Unassembled WGS sequence"/>
</dbReference>
<dbReference type="SUPFAM" id="SSF48179">
    <property type="entry name" value="6-phosphogluconate dehydrogenase C-terminal domain-like"/>
    <property type="match status" value="1"/>
</dbReference>
<dbReference type="PROSITE" id="PS00067">
    <property type="entry name" value="3HCDH"/>
    <property type="match status" value="1"/>
</dbReference>
<dbReference type="InterPro" id="IPR006108">
    <property type="entry name" value="3HC_DH_C"/>
</dbReference>
<sequence length="442" mass="48316">MMRTVLVGFGVVGRAVCAEHLRRGIAVDVVDQDASALQSASELLQQTFAGDDLSGNAWNIQSIPSVIGTLTSIRIQPNDLHDADGAADRADDGRPTLLIESVAENLEVKQALFRQAQPVLPGGSIYCSNTSTLPIRDISDSLDQAERVVGMHFFMPVDQRPAVEIIASPKTDPAIVDVCADHVRRLGKVPLRVGDHVGFVVNRMLAPYINESITMLCRGATASQIADAATRFGMPISPLALVDVIGTRTAFDGGRSYWRAFPDRFVSAPLLPALVKRKRRGRHDGGGFFDNQNDAGQHRLAPEVDGLVTRYTRQSRDWTVNQIHHRLAATLWTEAACLIRDGVVMDVGVIDDAMWGGLGYRMSLGADAMPVMDMPTVNDSERQSFTRHCDSLGWDILRMQWSGEDPIHVPAWLEHQCESAVANGQSPRDVLVTNLTASDHVR</sequence>
<evidence type="ECO:0000313" key="5">
    <source>
        <dbReference type="Proteomes" id="UP000317238"/>
    </source>
</evidence>
<evidence type="ECO:0000259" key="2">
    <source>
        <dbReference type="Pfam" id="PF00725"/>
    </source>
</evidence>
<dbReference type="Pfam" id="PF00725">
    <property type="entry name" value="3HCDH"/>
    <property type="match status" value="1"/>
</dbReference>
<dbReference type="InterPro" id="IPR036291">
    <property type="entry name" value="NAD(P)-bd_dom_sf"/>
</dbReference>
<protein>
    <submittedName>
        <fullName evidence="4">Fatty acid oxidation complex subunit alpha</fullName>
    </submittedName>
</protein>
<dbReference type="InterPro" id="IPR006176">
    <property type="entry name" value="3-OHacyl-CoA_DH_NAD-bd"/>
</dbReference>
<organism evidence="4 5">
    <name type="scientific">Crateriforma conspicua</name>
    <dbReference type="NCBI Taxonomy" id="2527996"/>
    <lineage>
        <taxon>Bacteria</taxon>
        <taxon>Pseudomonadati</taxon>
        <taxon>Planctomycetota</taxon>
        <taxon>Planctomycetia</taxon>
        <taxon>Planctomycetales</taxon>
        <taxon>Planctomycetaceae</taxon>
        <taxon>Crateriforma</taxon>
    </lineage>
</organism>
<keyword evidence="5" id="KW-1185">Reference proteome</keyword>
<gene>
    <name evidence="4" type="primary">fadJ</name>
    <name evidence="4" type="ORF">Pan14r_41330</name>
</gene>
<dbReference type="Gene3D" id="3.40.50.720">
    <property type="entry name" value="NAD(P)-binding Rossmann-like Domain"/>
    <property type="match status" value="1"/>
</dbReference>
<evidence type="ECO:0000256" key="1">
    <source>
        <dbReference type="ARBA" id="ARBA00023002"/>
    </source>
</evidence>
<dbReference type="GO" id="GO:0008691">
    <property type="term" value="F:3-hydroxybutyryl-CoA dehydrogenase activity"/>
    <property type="evidence" value="ECO:0007669"/>
    <property type="project" value="TreeGrafter"/>
</dbReference>
<dbReference type="Gene3D" id="1.10.1040.50">
    <property type="match status" value="1"/>
</dbReference>
<dbReference type="SUPFAM" id="SSF51735">
    <property type="entry name" value="NAD(P)-binding Rossmann-fold domains"/>
    <property type="match status" value="1"/>
</dbReference>
<feature type="domain" description="3-hydroxyacyl-CoA dehydrogenase C-terminal" evidence="2">
    <location>
        <begin position="198"/>
        <end position="290"/>
    </location>
</feature>
<reference evidence="4 5" key="1">
    <citation type="submission" date="2019-02" db="EMBL/GenBank/DDBJ databases">
        <title>Deep-cultivation of Planctomycetes and their phenomic and genomic characterization uncovers novel biology.</title>
        <authorList>
            <person name="Wiegand S."/>
            <person name="Jogler M."/>
            <person name="Boedeker C."/>
            <person name="Pinto D."/>
            <person name="Vollmers J."/>
            <person name="Rivas-Marin E."/>
            <person name="Kohn T."/>
            <person name="Peeters S.H."/>
            <person name="Heuer A."/>
            <person name="Rast P."/>
            <person name="Oberbeckmann S."/>
            <person name="Bunk B."/>
            <person name="Jeske O."/>
            <person name="Meyerdierks A."/>
            <person name="Storesund J.E."/>
            <person name="Kallscheuer N."/>
            <person name="Luecker S."/>
            <person name="Lage O.M."/>
            <person name="Pohl T."/>
            <person name="Merkel B.J."/>
            <person name="Hornburger P."/>
            <person name="Mueller R.-W."/>
            <person name="Bruemmer F."/>
            <person name="Labrenz M."/>
            <person name="Spormann A.M."/>
            <person name="Op Den Camp H."/>
            <person name="Overmann J."/>
            <person name="Amann R."/>
            <person name="Jetten M.S.M."/>
            <person name="Mascher T."/>
            <person name="Medema M.H."/>
            <person name="Devos D.P."/>
            <person name="Kaster A.-K."/>
            <person name="Ovreas L."/>
            <person name="Rohde M."/>
            <person name="Galperin M.Y."/>
            <person name="Jogler C."/>
        </authorList>
    </citation>
    <scope>NUCLEOTIDE SEQUENCE [LARGE SCALE GENOMIC DNA]</scope>
    <source>
        <strain evidence="4 5">Pan14r</strain>
    </source>
</reference>
<dbReference type="InterPro" id="IPR008927">
    <property type="entry name" value="6-PGluconate_DH-like_C_sf"/>
</dbReference>